<sequence>MMSSDINDGSEENPPEAWHFSHVLSTKSFPLSSTLRWRSTHRCSCASGERHRSLFDFNQLIGADHLLLGKPFRPVKVCWNSMNLMEDLLPRDLTGLDKRVLFEDLPNVRTMTRVLNSATYWYRRFSETTEVGLPSRKLVGLLSLLSGKPVSTHTTELLGSVPSKTGVARFKQIIATVDGFLMQVMLAYPDKLKFQNWNFVDRAINCLMSNLVSDYLPGHKPSYISVYEKLKKLRKSAKFNGFSEILKCSDIPVPRELSMFRPVLDGLDEGSKTVASAIRVGLFCQTRACGTPPPHMKDKALIKFIDTITEPAEAPRAPNSIYWATVNALHEIEFHAFDFEKLCSTALSRMKVSLSDSAELNCPRSSGGKYEAARRLLAGVDRVQVIDLATGKDTGRYIERSANNFGEMLFYISLAHLRDGSLSGIMDLRAETVTEAGKARVVTISHICHAVILHPLSHLCSEIIAAHPAHTSGMKASNNAWNFFKRLSHKNPAAGFLFSHNSIFVLSSDLETATDFCNPHISRLLLTGFLGKDGIGVPPWYLNVSLFLLTSPRSVTVTGRILEPFDKVHTTTFKSKRGAFMGDPLTKSLMHLCHMSSSYLAKEWMRKYPLQSGIE</sequence>
<dbReference type="EMBL" id="MN539824">
    <property type="protein sequence ID" value="QIR30286.1"/>
    <property type="molecule type" value="Genomic_RNA"/>
</dbReference>
<keyword evidence="1" id="KW-0548">Nucleotidyltransferase</keyword>
<proteinExistence type="predicted"/>
<protein>
    <submittedName>
        <fullName evidence="1">RNA-dependent RNA polymerase</fullName>
    </submittedName>
</protein>
<evidence type="ECO:0000313" key="1">
    <source>
        <dbReference type="EMBL" id="QIR30286.1"/>
    </source>
</evidence>
<accession>A0A6G9RVE6</accession>
<reference evidence="1" key="1">
    <citation type="journal article" date="2020" name="Virus Evol.">
        <title>Analysis of the virome associated to grapevine downy mildew lesions reveals new mycovirus lineages.</title>
        <authorList>
            <person name="Chiapello M."/>
            <person name="Rodriguez-Romero J."/>
            <person name="Ayllon M.A."/>
            <person name="Turina M."/>
        </authorList>
    </citation>
    <scope>NUCLEOTIDE SEQUENCE</scope>
    <source>
        <strain evidence="1">DMG-F_DN13523</strain>
    </source>
</reference>
<dbReference type="GO" id="GO:0003968">
    <property type="term" value="F:RNA-directed RNA polymerase activity"/>
    <property type="evidence" value="ECO:0007669"/>
    <property type="project" value="UniProtKB-KW"/>
</dbReference>
<name>A0A6G9RVE6_9VIRU</name>
<keyword evidence="1" id="KW-0696">RNA-directed RNA polymerase</keyword>
<keyword evidence="1" id="KW-0808">Transferase</keyword>
<organism evidence="1">
    <name type="scientific">Downy mildew lesion associated splipalmivirus 7</name>
    <dbReference type="NCBI Taxonomy" id="2719532"/>
    <lineage>
        <taxon>Viruses</taxon>
        <taxon>Riboviria</taxon>
        <taxon>Orthornavirae</taxon>
        <taxon>Lenarviricota</taxon>
        <taxon>Amabiliviricetes</taxon>
        <taxon>Wolframvirales</taxon>
        <taxon>Splipalmiviridae</taxon>
        <taxon>Divipalmivirus</taxon>
        <taxon>Divipalmivirus italiense</taxon>
    </lineage>
</organism>